<accession>A0A7Y6MYF2</accession>
<keyword evidence="6 7" id="KW-0472">Membrane</keyword>
<dbReference type="CDD" id="cd17369">
    <property type="entry name" value="MFS_ShiA_like"/>
    <property type="match status" value="1"/>
</dbReference>
<keyword evidence="2" id="KW-0813">Transport</keyword>
<keyword evidence="4 7" id="KW-0812">Transmembrane</keyword>
<dbReference type="GO" id="GO:0005886">
    <property type="term" value="C:plasma membrane"/>
    <property type="evidence" value="ECO:0007669"/>
    <property type="project" value="UniProtKB-SubCell"/>
</dbReference>
<dbReference type="Pfam" id="PF07690">
    <property type="entry name" value="MFS_1"/>
    <property type="match status" value="2"/>
</dbReference>
<keyword evidence="5 7" id="KW-1133">Transmembrane helix</keyword>
<comment type="subcellular location">
    <subcellularLocation>
        <location evidence="1">Cell membrane</location>
        <topology evidence="1">Multi-pass membrane protein</topology>
    </subcellularLocation>
</comment>
<evidence type="ECO:0000256" key="6">
    <source>
        <dbReference type="ARBA" id="ARBA00023136"/>
    </source>
</evidence>
<feature type="domain" description="Major facilitator superfamily (MFS) profile" evidence="8">
    <location>
        <begin position="26"/>
        <end position="581"/>
    </location>
</feature>
<dbReference type="GeneID" id="301099465"/>
<evidence type="ECO:0000313" key="9">
    <source>
        <dbReference type="EMBL" id="NUX98875.1"/>
    </source>
</evidence>
<feature type="transmembrane region" description="Helical" evidence="7">
    <location>
        <begin position="397"/>
        <end position="420"/>
    </location>
</feature>
<evidence type="ECO:0000256" key="7">
    <source>
        <dbReference type="SAM" id="Phobius"/>
    </source>
</evidence>
<evidence type="ECO:0000259" key="8">
    <source>
        <dbReference type="PROSITE" id="PS50850"/>
    </source>
</evidence>
<dbReference type="Proteomes" id="UP000594380">
    <property type="component" value="Unassembled WGS sequence"/>
</dbReference>
<feature type="transmembrane region" description="Helical" evidence="7">
    <location>
        <begin position="199"/>
        <end position="218"/>
    </location>
</feature>
<feature type="transmembrane region" description="Helical" evidence="7">
    <location>
        <begin position="432"/>
        <end position="451"/>
    </location>
</feature>
<name>A0A7Y6MYF2_9BURK</name>
<feature type="transmembrane region" description="Helical" evidence="7">
    <location>
        <begin position="555"/>
        <end position="575"/>
    </location>
</feature>
<feature type="transmembrane region" description="Helical" evidence="7">
    <location>
        <begin position="28"/>
        <end position="56"/>
    </location>
</feature>
<proteinExistence type="predicted"/>
<dbReference type="AlphaFoldDB" id="A0A7Y6MYF2"/>
<feature type="transmembrane region" description="Helical" evidence="7">
    <location>
        <begin position="488"/>
        <end position="509"/>
    </location>
</feature>
<feature type="transmembrane region" description="Helical" evidence="7">
    <location>
        <begin position="253"/>
        <end position="276"/>
    </location>
</feature>
<dbReference type="EMBL" id="JAALDK010000001">
    <property type="protein sequence ID" value="NUX98875.1"/>
    <property type="molecule type" value="Genomic_DNA"/>
</dbReference>
<organism evidence="9 10">
    <name type="scientific">Paraburkholderia youngii</name>
    <dbReference type="NCBI Taxonomy" id="2782701"/>
    <lineage>
        <taxon>Bacteria</taxon>
        <taxon>Pseudomonadati</taxon>
        <taxon>Pseudomonadota</taxon>
        <taxon>Betaproteobacteria</taxon>
        <taxon>Burkholderiales</taxon>
        <taxon>Burkholderiaceae</taxon>
        <taxon>Paraburkholderia</taxon>
    </lineage>
</organism>
<sequence length="596" mass="64283">MTTNTLQNSATPALVPEERRKHARKAAIAGWIGSALEYYDFFIYGTVAALVFPRIFFPPGDIAAATLASMATFGVAYAARPLGSFLMGHYGDRVGRKVVMVGTLLLMGLSTFLVGCLPSFHSAGILAPTLLVVLRILQGISAAGEQAGANSMSFEHAPAHRRGYYTSWTLSGTQGGQVLAPAIVLPLAALLPDDQLLSWGWRVPFWLSALVVIVGFIVRSRLEETPAFQSEASHGEVPRAPLRTLLSGYRKELLQVFFAALIASIGTTFAVFSLSFSRTLTQHVSTSTMLWTAVIANLIAVFTIPFWATSSWTLSGTQGGQVLAPAIVLPLAALLPDDQLLSWGWRVPFWLSALVVIVGFIVRSRLEETPAFQSEASHGEVPRAPLRTLLSGYRKELLQVFFAALIASIGTTFAVFSLSFSRTLTQHVSTSTMLWTAVIANLIAVFTIPFWATLSDRIGRRPVFITGNVLCAIGAAFFLWSISTGSDALVLVTGVFLGGIVYSITNAVWPATYAERFPTQVRLSGMAIGTQFGFAVAGFAPLIETALIGKFGTAPWVMPAAFAALVCLVSAVSIYSMRETYNVPLEQLGRNDVRDR</sequence>
<dbReference type="InterPro" id="IPR020846">
    <property type="entry name" value="MFS_dom"/>
</dbReference>
<reference evidence="9 10" key="1">
    <citation type="submission" date="2020-02" db="EMBL/GenBank/DDBJ databases">
        <title>Paraburkholderia simonii sp. nov. and Paraburkholderia youngii sp. nov. Brazilian and Mexican Mimosa-associated rhizobia.</title>
        <authorList>
            <person name="Mavima L."/>
            <person name="Beukes C.W."/>
            <person name="Chan W.Y."/>
            <person name="Palmer M."/>
            <person name="De Meyer S.E."/>
            <person name="James E.K."/>
            <person name="Venter S.N."/>
            <person name="Steenkamp E.T."/>
        </authorList>
    </citation>
    <scope>NUCLEOTIDE SEQUENCE [LARGE SCALE GENOMIC DNA]</scope>
    <source>
        <strain evidence="9 10">JPY169</strain>
    </source>
</reference>
<dbReference type="PROSITE" id="PS50850">
    <property type="entry name" value="MFS"/>
    <property type="match status" value="1"/>
</dbReference>
<dbReference type="PANTHER" id="PTHR43045:SF1">
    <property type="entry name" value="SHIKIMATE TRANSPORTER"/>
    <property type="match status" value="1"/>
</dbReference>
<evidence type="ECO:0000256" key="2">
    <source>
        <dbReference type="ARBA" id="ARBA00022448"/>
    </source>
</evidence>
<dbReference type="PANTHER" id="PTHR43045">
    <property type="entry name" value="SHIKIMATE TRANSPORTER"/>
    <property type="match status" value="1"/>
</dbReference>
<feature type="transmembrane region" description="Helical" evidence="7">
    <location>
        <begin position="288"/>
        <end position="308"/>
    </location>
</feature>
<dbReference type="SUPFAM" id="SSF103473">
    <property type="entry name" value="MFS general substrate transporter"/>
    <property type="match status" value="2"/>
</dbReference>
<evidence type="ECO:0000256" key="4">
    <source>
        <dbReference type="ARBA" id="ARBA00022692"/>
    </source>
</evidence>
<feature type="transmembrane region" description="Helical" evidence="7">
    <location>
        <begin position="99"/>
        <end position="120"/>
    </location>
</feature>
<evidence type="ECO:0000313" key="10">
    <source>
        <dbReference type="Proteomes" id="UP000594380"/>
    </source>
</evidence>
<feature type="transmembrane region" description="Helical" evidence="7">
    <location>
        <begin position="62"/>
        <end position="79"/>
    </location>
</feature>
<dbReference type="InterPro" id="IPR036259">
    <property type="entry name" value="MFS_trans_sf"/>
</dbReference>
<dbReference type="Gene3D" id="1.20.1250.20">
    <property type="entry name" value="MFS general substrate transporter like domains"/>
    <property type="match status" value="2"/>
</dbReference>
<dbReference type="RefSeq" id="WP_176105593.1">
    <property type="nucleotide sequence ID" value="NZ_JAALDK010000001.1"/>
</dbReference>
<feature type="transmembrane region" description="Helical" evidence="7">
    <location>
        <begin position="521"/>
        <end position="543"/>
    </location>
</feature>
<feature type="transmembrane region" description="Helical" evidence="7">
    <location>
        <begin position="463"/>
        <end position="482"/>
    </location>
</feature>
<protein>
    <submittedName>
        <fullName evidence="9">MHS family MFS transporter</fullName>
    </submittedName>
</protein>
<gene>
    <name evidence="9" type="ORF">G5S42_03790</name>
</gene>
<comment type="caution">
    <text evidence="9">The sequence shown here is derived from an EMBL/GenBank/DDBJ whole genome shotgun (WGS) entry which is preliminary data.</text>
</comment>
<dbReference type="InterPro" id="IPR011701">
    <property type="entry name" value="MFS"/>
</dbReference>
<dbReference type="GO" id="GO:0022857">
    <property type="term" value="F:transmembrane transporter activity"/>
    <property type="evidence" value="ECO:0007669"/>
    <property type="project" value="InterPro"/>
</dbReference>
<keyword evidence="3" id="KW-1003">Cell membrane</keyword>
<evidence type="ECO:0000256" key="3">
    <source>
        <dbReference type="ARBA" id="ARBA00022475"/>
    </source>
</evidence>
<feature type="transmembrane region" description="Helical" evidence="7">
    <location>
        <begin position="343"/>
        <end position="362"/>
    </location>
</feature>
<evidence type="ECO:0000256" key="5">
    <source>
        <dbReference type="ARBA" id="ARBA00022989"/>
    </source>
</evidence>
<evidence type="ECO:0000256" key="1">
    <source>
        <dbReference type="ARBA" id="ARBA00004651"/>
    </source>
</evidence>